<dbReference type="InterPro" id="IPR052048">
    <property type="entry name" value="ST_Response_Regulator"/>
</dbReference>
<proteinExistence type="predicted"/>
<evidence type="ECO:0000256" key="1">
    <source>
        <dbReference type="PROSITE-ProRule" id="PRU00169"/>
    </source>
</evidence>
<dbReference type="KEGG" id="masz:C9I28_25620"/>
<dbReference type="InterPro" id="IPR011006">
    <property type="entry name" value="CheY-like_superfamily"/>
</dbReference>
<dbReference type="InterPro" id="IPR001789">
    <property type="entry name" value="Sig_transdc_resp-reg_receiver"/>
</dbReference>
<dbReference type="PANTHER" id="PTHR43228:SF1">
    <property type="entry name" value="TWO-COMPONENT RESPONSE REGULATOR ARR22"/>
    <property type="match status" value="1"/>
</dbReference>
<evidence type="ECO:0000259" key="2">
    <source>
        <dbReference type="PROSITE" id="PS50110"/>
    </source>
</evidence>
<dbReference type="GO" id="GO:0000160">
    <property type="term" value="P:phosphorelay signal transduction system"/>
    <property type="evidence" value="ECO:0007669"/>
    <property type="project" value="InterPro"/>
</dbReference>
<dbReference type="Proteomes" id="UP000240505">
    <property type="component" value="Chromosome"/>
</dbReference>
<keyword evidence="4" id="KW-1185">Reference proteome</keyword>
<dbReference type="SUPFAM" id="SSF52172">
    <property type="entry name" value="CheY-like"/>
    <property type="match status" value="1"/>
</dbReference>
<feature type="domain" description="Response regulatory" evidence="2">
    <location>
        <begin position="3"/>
        <end position="122"/>
    </location>
</feature>
<dbReference type="EMBL" id="CP028324">
    <property type="protein sequence ID" value="AVR98634.1"/>
    <property type="molecule type" value="Genomic_DNA"/>
</dbReference>
<dbReference type="AlphaFoldDB" id="A0A2R4CG80"/>
<dbReference type="SMART" id="SM00448">
    <property type="entry name" value="REC"/>
    <property type="match status" value="1"/>
</dbReference>
<dbReference type="OrthoDB" id="3374006at2"/>
<accession>A0A2R4CG80</accession>
<dbReference type="Gene3D" id="3.40.50.2300">
    <property type="match status" value="1"/>
</dbReference>
<reference evidence="3 4" key="1">
    <citation type="submission" date="2018-03" db="EMBL/GenBank/DDBJ databases">
        <title>Massilia armeniaca sp. nov., isolated from desert soil.</title>
        <authorList>
            <person name="Huang H."/>
            <person name="Ren M."/>
        </authorList>
    </citation>
    <scope>NUCLEOTIDE SEQUENCE [LARGE SCALE GENOMIC DNA]</scope>
    <source>
        <strain evidence="3 4">ZMN-3</strain>
    </source>
</reference>
<dbReference type="Pfam" id="PF00072">
    <property type="entry name" value="Response_reg"/>
    <property type="match status" value="1"/>
</dbReference>
<dbReference type="PROSITE" id="PS50110">
    <property type="entry name" value="RESPONSE_REGULATORY"/>
    <property type="match status" value="1"/>
</dbReference>
<name>A0A2R4CG80_9BURK</name>
<evidence type="ECO:0000313" key="4">
    <source>
        <dbReference type="Proteomes" id="UP000240505"/>
    </source>
</evidence>
<dbReference type="RefSeq" id="WP_107143967.1">
    <property type="nucleotide sequence ID" value="NZ_CP028324.1"/>
</dbReference>
<keyword evidence="1" id="KW-0597">Phosphoprotein</keyword>
<protein>
    <submittedName>
        <fullName evidence="3">Response regulator</fullName>
    </submittedName>
</protein>
<feature type="modified residue" description="4-aspartylphosphate" evidence="1">
    <location>
        <position position="56"/>
    </location>
</feature>
<gene>
    <name evidence="3" type="ORF">C9I28_25620</name>
</gene>
<organism evidence="3 4">
    <name type="scientific">Pseudoduganella armeniaca</name>
    <dbReference type="NCBI Taxonomy" id="2072590"/>
    <lineage>
        <taxon>Bacteria</taxon>
        <taxon>Pseudomonadati</taxon>
        <taxon>Pseudomonadota</taxon>
        <taxon>Betaproteobacteria</taxon>
        <taxon>Burkholderiales</taxon>
        <taxon>Oxalobacteraceae</taxon>
        <taxon>Telluria group</taxon>
        <taxon>Pseudoduganella</taxon>
    </lineage>
</organism>
<sequence length="126" mass="13394">MKHILVVDDAATVRLYHRGILEGAGFTVQEAANGAEALEKAIASVALRPFDLYVVDVNMPVMDGYAFLQALRGADVPQAPALMASTEAEDGDRARAFAAGANAYAVKPLRPEQLIREARLLMGVAA</sequence>
<evidence type="ECO:0000313" key="3">
    <source>
        <dbReference type="EMBL" id="AVR98634.1"/>
    </source>
</evidence>
<dbReference type="PANTHER" id="PTHR43228">
    <property type="entry name" value="TWO-COMPONENT RESPONSE REGULATOR"/>
    <property type="match status" value="1"/>
</dbReference>